<dbReference type="InterPro" id="IPR016169">
    <property type="entry name" value="FAD-bd_PCMH_sub2"/>
</dbReference>
<dbReference type="EMBL" id="MGFH01000009">
    <property type="protein sequence ID" value="OGM08566.1"/>
    <property type="molecule type" value="Genomic_DNA"/>
</dbReference>
<dbReference type="STRING" id="1817813.A2008_04145"/>
<comment type="similarity">
    <text evidence="2">Belongs to the UPF0053 family.</text>
</comment>
<keyword evidence="4 10" id="KW-0812">Transmembrane</keyword>
<proteinExistence type="inferred from homology"/>
<evidence type="ECO:0000313" key="15">
    <source>
        <dbReference type="Proteomes" id="UP000178735"/>
    </source>
</evidence>
<dbReference type="PROSITE" id="PS51846">
    <property type="entry name" value="CNNM"/>
    <property type="match status" value="1"/>
</dbReference>
<evidence type="ECO:0000256" key="8">
    <source>
        <dbReference type="ARBA" id="ARBA00023136"/>
    </source>
</evidence>
<dbReference type="FunFam" id="3.10.580.10:FF:000002">
    <property type="entry name" value="Magnesium/cobalt efflux protein CorC"/>
    <property type="match status" value="1"/>
</dbReference>
<evidence type="ECO:0000256" key="1">
    <source>
        <dbReference type="ARBA" id="ARBA00004651"/>
    </source>
</evidence>
<comment type="subcellular location">
    <subcellularLocation>
        <location evidence="1">Cell membrane</location>
        <topology evidence="1">Multi-pass membrane protein</topology>
    </subcellularLocation>
</comment>
<keyword evidence="6 10" id="KW-1133">Transmembrane helix</keyword>
<dbReference type="GO" id="GO:0050660">
    <property type="term" value="F:flavin adenine dinucleotide binding"/>
    <property type="evidence" value="ECO:0007669"/>
    <property type="project" value="InterPro"/>
</dbReference>
<evidence type="ECO:0000259" key="13">
    <source>
        <dbReference type="PROSITE" id="PS51846"/>
    </source>
</evidence>
<keyword evidence="5" id="KW-0677">Repeat</keyword>
<gene>
    <name evidence="14" type="ORF">A2008_04145</name>
</gene>
<dbReference type="AlphaFoldDB" id="A0A1F7X0F6"/>
<evidence type="ECO:0000256" key="3">
    <source>
        <dbReference type="ARBA" id="ARBA00022475"/>
    </source>
</evidence>
<dbReference type="GO" id="GO:0005886">
    <property type="term" value="C:plasma membrane"/>
    <property type="evidence" value="ECO:0007669"/>
    <property type="project" value="UniProtKB-SubCell"/>
</dbReference>
<organism evidence="14 15">
    <name type="scientific">Candidatus Wallbacteria bacterium GWC2_49_35</name>
    <dbReference type="NCBI Taxonomy" id="1817813"/>
    <lineage>
        <taxon>Bacteria</taxon>
        <taxon>Candidatus Walliibacteriota</taxon>
    </lineage>
</organism>
<protein>
    <recommendedName>
        <fullName evidence="16">Hemolysin</fullName>
    </recommendedName>
</protein>
<dbReference type="InterPro" id="IPR005170">
    <property type="entry name" value="Transptr-assoc_dom"/>
</dbReference>
<evidence type="ECO:0000256" key="11">
    <source>
        <dbReference type="SAM" id="Phobius"/>
    </source>
</evidence>
<accession>A0A1F7X0F6</accession>
<reference evidence="14 15" key="1">
    <citation type="journal article" date="2016" name="Nat. Commun.">
        <title>Thousands of microbial genomes shed light on interconnected biogeochemical processes in an aquifer system.</title>
        <authorList>
            <person name="Anantharaman K."/>
            <person name="Brown C.T."/>
            <person name="Hug L.A."/>
            <person name="Sharon I."/>
            <person name="Castelle C.J."/>
            <person name="Probst A.J."/>
            <person name="Thomas B.C."/>
            <person name="Singh A."/>
            <person name="Wilkins M.J."/>
            <person name="Karaoz U."/>
            <person name="Brodie E.L."/>
            <person name="Williams K.H."/>
            <person name="Hubbard S.S."/>
            <person name="Banfield J.F."/>
        </authorList>
    </citation>
    <scope>NUCLEOTIDE SEQUENCE [LARGE SCALE GENOMIC DNA]</scope>
</reference>
<feature type="transmembrane region" description="Helical" evidence="11">
    <location>
        <begin position="94"/>
        <end position="114"/>
    </location>
</feature>
<dbReference type="InterPro" id="IPR002550">
    <property type="entry name" value="CNNM"/>
</dbReference>
<feature type="domain" description="CBS" evidence="12">
    <location>
        <begin position="273"/>
        <end position="330"/>
    </location>
</feature>
<dbReference type="InterPro" id="IPR036318">
    <property type="entry name" value="FAD-bd_PCMH-like_sf"/>
</dbReference>
<dbReference type="InterPro" id="IPR044751">
    <property type="entry name" value="Ion_transp-like_CBS"/>
</dbReference>
<evidence type="ECO:0008006" key="16">
    <source>
        <dbReference type="Google" id="ProtNLM"/>
    </source>
</evidence>
<dbReference type="Pfam" id="PF00571">
    <property type="entry name" value="CBS"/>
    <property type="match status" value="2"/>
</dbReference>
<keyword evidence="3" id="KW-1003">Cell membrane</keyword>
<dbReference type="PANTHER" id="PTHR22777">
    <property type="entry name" value="HEMOLYSIN-RELATED"/>
    <property type="match status" value="1"/>
</dbReference>
<feature type="domain" description="CNNM transmembrane" evidence="13">
    <location>
        <begin position="1"/>
        <end position="191"/>
    </location>
</feature>
<comment type="caution">
    <text evidence="14">The sequence shown here is derived from an EMBL/GenBank/DDBJ whole genome shotgun (WGS) entry which is preliminary data.</text>
</comment>
<evidence type="ECO:0000259" key="12">
    <source>
        <dbReference type="PROSITE" id="PS51371"/>
    </source>
</evidence>
<feature type="transmembrane region" description="Helical" evidence="11">
    <location>
        <begin position="134"/>
        <end position="155"/>
    </location>
</feature>
<dbReference type="Pfam" id="PF03471">
    <property type="entry name" value="CorC_HlyC"/>
    <property type="match status" value="1"/>
</dbReference>
<evidence type="ECO:0000256" key="7">
    <source>
        <dbReference type="ARBA" id="ARBA00023122"/>
    </source>
</evidence>
<dbReference type="SUPFAM" id="SSF54631">
    <property type="entry name" value="CBS-domain pair"/>
    <property type="match status" value="1"/>
</dbReference>
<dbReference type="Proteomes" id="UP000178735">
    <property type="component" value="Unassembled WGS sequence"/>
</dbReference>
<sequence length="432" mass="48641">MAMGIILIIITTAASLLMLAFFAAAEVAVISVNKVRIQLLAEGGGGIKNAKIMCELLKEHEMVVSAMLIGVNIAIILGTSIVTFLLNRILGDKLAVIVATIFLPPLFLFFGEVIPKKIGRLTADAFSLKYVKVIRFFYNLFYYVVKHFTFLLSIIKRMFKPGASKKSTMTKEEIHHLIKMSESDGVIKKAEGRMIESVFSFNKIFLNDVMTPRNDIVAINSALSLKDVLDVGIKEGFSRMPVYDKNIDNVLGFIYVLDLIQAINLEGKTLKDFIRPILFAPETKKLGVMLREMQKSKIHMSIVVDEYGQTAGLCTIEDLIEEIVGEIRDEYDVEEPEIVKINENVYLINAMMDIDDVASELNINIKLEEFEDVKTLGGLVISLTGRIPKVRDEVRVDNARFIVEKVDKHRIKQIKVVVKKARPEEKEQNIVE</sequence>
<keyword evidence="7 9" id="KW-0129">CBS domain</keyword>
<evidence type="ECO:0000256" key="9">
    <source>
        <dbReference type="PROSITE-ProRule" id="PRU00703"/>
    </source>
</evidence>
<dbReference type="SMART" id="SM01091">
    <property type="entry name" value="CorC_HlyC"/>
    <property type="match status" value="1"/>
</dbReference>
<dbReference type="CDD" id="cd04590">
    <property type="entry name" value="CBS_pair_CorC_HlyC_assoc"/>
    <property type="match status" value="1"/>
</dbReference>
<dbReference type="PROSITE" id="PS51371">
    <property type="entry name" value="CBS"/>
    <property type="match status" value="2"/>
</dbReference>
<evidence type="ECO:0000313" key="14">
    <source>
        <dbReference type="EMBL" id="OGM08566.1"/>
    </source>
</evidence>
<dbReference type="Gene3D" id="3.30.465.10">
    <property type="match status" value="1"/>
</dbReference>
<dbReference type="PANTHER" id="PTHR22777:SF32">
    <property type="entry name" value="UPF0053 INNER MEMBRANE PROTEIN YFJD"/>
    <property type="match status" value="1"/>
</dbReference>
<dbReference type="InterPro" id="IPR046342">
    <property type="entry name" value="CBS_dom_sf"/>
</dbReference>
<dbReference type="Pfam" id="PF01595">
    <property type="entry name" value="CNNM"/>
    <property type="match status" value="1"/>
</dbReference>
<evidence type="ECO:0000256" key="4">
    <source>
        <dbReference type="ARBA" id="ARBA00022692"/>
    </source>
</evidence>
<keyword evidence="8 10" id="KW-0472">Membrane</keyword>
<dbReference type="SUPFAM" id="SSF56176">
    <property type="entry name" value="FAD-binding/transporter-associated domain-like"/>
    <property type="match status" value="1"/>
</dbReference>
<feature type="transmembrane region" description="Helical" evidence="11">
    <location>
        <begin position="63"/>
        <end position="87"/>
    </location>
</feature>
<evidence type="ECO:0000256" key="6">
    <source>
        <dbReference type="ARBA" id="ARBA00022989"/>
    </source>
</evidence>
<feature type="domain" description="CBS" evidence="12">
    <location>
        <begin position="210"/>
        <end position="270"/>
    </location>
</feature>
<evidence type="ECO:0000256" key="2">
    <source>
        <dbReference type="ARBA" id="ARBA00006337"/>
    </source>
</evidence>
<dbReference type="InterPro" id="IPR000644">
    <property type="entry name" value="CBS_dom"/>
</dbReference>
<name>A0A1F7X0F6_9BACT</name>
<evidence type="ECO:0000256" key="10">
    <source>
        <dbReference type="PROSITE-ProRule" id="PRU01193"/>
    </source>
</evidence>
<evidence type="ECO:0000256" key="5">
    <source>
        <dbReference type="ARBA" id="ARBA00022737"/>
    </source>
</evidence>
<dbReference type="Gene3D" id="3.10.580.10">
    <property type="entry name" value="CBS-domain"/>
    <property type="match status" value="1"/>
</dbReference>